<dbReference type="RefSeq" id="XP_024395135.1">
    <property type="nucleotide sequence ID" value="XM_024539367.2"/>
</dbReference>
<sequence>MLLRHAVRPLRGGLVATARQQWGSQERRMSGIGDKHRWVALWGNGDYGRLGQASGESFWEPTVCKSMQHLQPIALACGGAHTLVLTEEGRVYASGLNDWGQLGLPLSTGHSMEFLEVEGLPDEAKFTHIAAGDFHSAAISEDGRVYMWGRNTQGQLGLGKRGKGKVCAAQWVESLKDFRIQALALGAEHSLALSEEGEVLSWGTSLNGRLGHGEGHRSSSMFSIFRKSSEYTPRLVKGFRDVKVSKVAAGLTHSACLDEQGSLFTFGKGRECQLGLGGDRDISEPKRVPVIPPVEEIACGGYHTGAISRNGQLYMWGSNEYGCLGFGYKHQNATSLPMLVEGALESLRVTQVQCGWKHTMALTVDGDVFAWGWGGSQGTHGVDGLSSGGQLGLGNENDFLEPTQVKSKNMKAIQISCGFNHSGAILEEQ</sequence>
<dbReference type="PaxDb" id="3218-PP1S69_245V6.1"/>
<feature type="repeat" description="RCC1" evidence="2">
    <location>
        <begin position="37"/>
        <end position="88"/>
    </location>
</feature>
<dbReference type="GO" id="GO:0005737">
    <property type="term" value="C:cytoplasm"/>
    <property type="evidence" value="ECO:0000318"/>
    <property type="project" value="GO_Central"/>
</dbReference>
<evidence type="ECO:0000313" key="6">
    <source>
        <dbReference type="Proteomes" id="UP000006727"/>
    </source>
</evidence>
<feature type="repeat" description="RCC1" evidence="2">
    <location>
        <begin position="311"/>
        <end position="365"/>
    </location>
</feature>
<feature type="repeat" description="RCC1" evidence="2">
    <location>
        <begin position="89"/>
        <end position="142"/>
    </location>
</feature>
<dbReference type="Gene3D" id="2.130.10.30">
    <property type="entry name" value="Regulator of chromosome condensation 1/beta-lactamase-inhibitor protein II"/>
    <property type="match status" value="2"/>
</dbReference>
<dbReference type="RefSeq" id="XP_024395133.1">
    <property type="nucleotide sequence ID" value="XM_024539365.2"/>
</dbReference>
<dbReference type="EnsemblPlants" id="Pp3c14_25730V3.4">
    <property type="protein sequence ID" value="Pp3c14_25730V3.4"/>
    <property type="gene ID" value="Pp3c14_25730"/>
</dbReference>
<dbReference type="EnsemblPlants" id="Pp3c14_25730V3.2">
    <property type="protein sequence ID" value="Pp3c14_25730V3.2"/>
    <property type="gene ID" value="Pp3c14_25730"/>
</dbReference>
<dbReference type="PRINTS" id="PR00633">
    <property type="entry name" value="RCCNDNSATION"/>
</dbReference>
<organism evidence="4">
    <name type="scientific">Physcomitrium patens</name>
    <name type="common">Spreading-leaved earth moss</name>
    <name type="synonym">Physcomitrella patens</name>
    <dbReference type="NCBI Taxonomy" id="3218"/>
    <lineage>
        <taxon>Eukaryota</taxon>
        <taxon>Viridiplantae</taxon>
        <taxon>Streptophyta</taxon>
        <taxon>Embryophyta</taxon>
        <taxon>Bryophyta</taxon>
        <taxon>Bryophytina</taxon>
        <taxon>Bryopsida</taxon>
        <taxon>Funariidae</taxon>
        <taxon>Funariales</taxon>
        <taxon>Funariaceae</taxon>
        <taxon>Physcomitrium</taxon>
    </lineage>
</organism>
<dbReference type="InterPro" id="IPR051625">
    <property type="entry name" value="Signaling_Regulatory_Domain"/>
</dbReference>
<dbReference type="PROSITE" id="PS50012">
    <property type="entry name" value="RCC1_3"/>
    <property type="match status" value="7"/>
</dbReference>
<dbReference type="Pfam" id="PF25390">
    <property type="entry name" value="WD40_RLD"/>
    <property type="match status" value="1"/>
</dbReference>
<reference evidence="5" key="3">
    <citation type="submission" date="2020-12" db="UniProtKB">
        <authorList>
            <consortium name="EnsemblPlants"/>
        </authorList>
    </citation>
    <scope>IDENTIFICATION</scope>
</reference>
<dbReference type="FunCoup" id="A0A2K1JJA2">
    <property type="interactions" value="2471"/>
</dbReference>
<dbReference type="AlphaFoldDB" id="A0A2K1JJA2"/>
<evidence type="ECO:0000256" key="1">
    <source>
        <dbReference type="ARBA" id="ARBA00022737"/>
    </source>
</evidence>
<evidence type="ECO:0000313" key="5">
    <source>
        <dbReference type="EnsemblPlants" id="Pp3c14_25730V3.1"/>
    </source>
</evidence>
<dbReference type="EnsemblPlants" id="Pp3c14_25730V3.3">
    <property type="protein sequence ID" value="Pp3c14_25730V3.3"/>
    <property type="gene ID" value="Pp3c14_25730"/>
</dbReference>
<dbReference type="InterPro" id="IPR009091">
    <property type="entry name" value="RCC1/BLIP-II"/>
</dbReference>
<dbReference type="STRING" id="3218.A0A2K1JJA2"/>
<dbReference type="PANTHER" id="PTHR22872">
    <property type="entry name" value="BTK-BINDING PROTEIN-RELATED"/>
    <property type="match status" value="1"/>
</dbReference>
<feature type="repeat" description="RCC1" evidence="2">
    <location>
        <begin position="197"/>
        <end position="260"/>
    </location>
</feature>
<accession>A0A2K1JJA2</accession>
<dbReference type="Gramene" id="Pp3c14_25730V3.4">
    <property type="protein sequence ID" value="Pp3c14_25730V3.4"/>
    <property type="gene ID" value="Pp3c14_25730"/>
</dbReference>
<evidence type="ECO:0000313" key="4">
    <source>
        <dbReference type="EMBL" id="PNR41631.1"/>
    </source>
</evidence>
<feature type="repeat" description="RCC1" evidence="2">
    <location>
        <begin position="366"/>
        <end position="428"/>
    </location>
</feature>
<dbReference type="EMBL" id="ABEU02000014">
    <property type="protein sequence ID" value="PNR41631.1"/>
    <property type="molecule type" value="Genomic_DNA"/>
</dbReference>
<dbReference type="InterPro" id="IPR000408">
    <property type="entry name" value="Reg_chr_condens"/>
</dbReference>
<dbReference type="Proteomes" id="UP000006727">
    <property type="component" value="Chromosome 14"/>
</dbReference>
<evidence type="ECO:0000256" key="2">
    <source>
        <dbReference type="PROSITE-ProRule" id="PRU00235"/>
    </source>
</evidence>
<dbReference type="SUPFAM" id="SSF50985">
    <property type="entry name" value="RCC1/BLIP-II"/>
    <property type="match status" value="2"/>
</dbReference>
<dbReference type="OMA" id="GSFCMAL"/>
<reference evidence="4 6" key="2">
    <citation type="journal article" date="2018" name="Plant J.">
        <title>The Physcomitrella patens chromosome-scale assembly reveals moss genome structure and evolution.</title>
        <authorList>
            <person name="Lang D."/>
            <person name="Ullrich K.K."/>
            <person name="Murat F."/>
            <person name="Fuchs J."/>
            <person name="Jenkins J."/>
            <person name="Haas F.B."/>
            <person name="Piednoel M."/>
            <person name="Gundlach H."/>
            <person name="Van Bel M."/>
            <person name="Meyberg R."/>
            <person name="Vives C."/>
            <person name="Morata J."/>
            <person name="Symeonidi A."/>
            <person name="Hiss M."/>
            <person name="Muchero W."/>
            <person name="Kamisugi Y."/>
            <person name="Saleh O."/>
            <person name="Blanc G."/>
            <person name="Decker E.L."/>
            <person name="van Gessel N."/>
            <person name="Grimwood J."/>
            <person name="Hayes R.D."/>
            <person name="Graham S.W."/>
            <person name="Gunter L.E."/>
            <person name="McDaniel S.F."/>
            <person name="Hoernstein S.N.W."/>
            <person name="Larsson A."/>
            <person name="Li F.W."/>
            <person name="Perroud P.F."/>
            <person name="Phillips J."/>
            <person name="Ranjan P."/>
            <person name="Rokshar D.S."/>
            <person name="Rothfels C.J."/>
            <person name="Schneider L."/>
            <person name="Shu S."/>
            <person name="Stevenson D.W."/>
            <person name="Thummler F."/>
            <person name="Tillich M."/>
            <person name="Villarreal Aguilar J.C."/>
            <person name="Widiez T."/>
            <person name="Wong G.K."/>
            <person name="Wymore A."/>
            <person name="Zhang Y."/>
            <person name="Zimmer A.D."/>
            <person name="Quatrano R.S."/>
            <person name="Mayer K.F.X."/>
            <person name="Goodstein D."/>
            <person name="Casacuberta J.M."/>
            <person name="Vandepoele K."/>
            <person name="Reski R."/>
            <person name="Cuming A.C."/>
            <person name="Tuskan G.A."/>
            <person name="Maumus F."/>
            <person name="Salse J."/>
            <person name="Schmutz J."/>
            <person name="Rensing S.A."/>
        </authorList>
    </citation>
    <scope>NUCLEOTIDE SEQUENCE [LARGE SCALE GENOMIC DNA]</scope>
    <source>
        <strain evidence="5 6">cv. Gransden 2004</strain>
    </source>
</reference>
<proteinExistence type="predicted"/>
<protein>
    <recommendedName>
        <fullName evidence="3">RCC1-like domain-containing protein</fullName>
    </recommendedName>
</protein>
<dbReference type="OrthoDB" id="8068875at2759"/>
<dbReference type="EnsemblPlants" id="Pp3c14_25730V3.1">
    <property type="protein sequence ID" value="Pp3c14_25730V3.1"/>
    <property type="gene ID" value="Pp3c14_25730"/>
</dbReference>
<dbReference type="RefSeq" id="XP_073394773.1">
    <property type="nucleotide sequence ID" value="XM_073538672.1"/>
</dbReference>
<evidence type="ECO:0000259" key="3">
    <source>
        <dbReference type="Pfam" id="PF25390"/>
    </source>
</evidence>
<feature type="repeat" description="RCC1" evidence="2">
    <location>
        <begin position="143"/>
        <end position="196"/>
    </location>
</feature>
<feature type="repeat" description="RCC1" evidence="2">
    <location>
        <begin position="261"/>
        <end position="310"/>
    </location>
</feature>
<dbReference type="RefSeq" id="XP_024395134.1">
    <property type="nucleotide sequence ID" value="XM_024539366.2"/>
</dbReference>
<dbReference type="KEGG" id="ppp:112291644"/>
<dbReference type="InterPro" id="IPR058923">
    <property type="entry name" value="RCC1-like_dom"/>
</dbReference>
<dbReference type="PROSITE" id="PS00626">
    <property type="entry name" value="RCC1_2"/>
    <property type="match status" value="1"/>
</dbReference>
<dbReference type="Gramene" id="Pp3c14_25730V3.1">
    <property type="protein sequence ID" value="Pp3c14_25730V3.1"/>
    <property type="gene ID" value="Pp3c14_25730"/>
</dbReference>
<feature type="domain" description="RCC1-like" evidence="3">
    <location>
        <begin position="39"/>
        <end position="422"/>
    </location>
</feature>
<dbReference type="Gramene" id="Pp3c14_25730V3.2">
    <property type="protein sequence ID" value="Pp3c14_25730V3.2"/>
    <property type="gene ID" value="Pp3c14_25730"/>
</dbReference>
<keyword evidence="1" id="KW-0677">Repeat</keyword>
<dbReference type="Gramene" id="Pp3c14_25730V3.3">
    <property type="protein sequence ID" value="Pp3c14_25730V3.3"/>
    <property type="gene ID" value="Pp3c14_25730"/>
</dbReference>
<keyword evidence="6" id="KW-1185">Reference proteome</keyword>
<name>A0A2K1JJA2_PHYPA</name>
<gene>
    <name evidence="5" type="primary">LOC112291644</name>
    <name evidence="4" type="ORF">PHYPA_019036</name>
</gene>
<reference evidence="4 6" key="1">
    <citation type="journal article" date="2008" name="Science">
        <title>The Physcomitrella genome reveals evolutionary insights into the conquest of land by plants.</title>
        <authorList>
            <person name="Rensing S."/>
            <person name="Lang D."/>
            <person name="Zimmer A."/>
            <person name="Terry A."/>
            <person name="Salamov A."/>
            <person name="Shapiro H."/>
            <person name="Nishiyama T."/>
            <person name="Perroud P.-F."/>
            <person name="Lindquist E."/>
            <person name="Kamisugi Y."/>
            <person name="Tanahashi T."/>
            <person name="Sakakibara K."/>
            <person name="Fujita T."/>
            <person name="Oishi K."/>
            <person name="Shin-I T."/>
            <person name="Kuroki Y."/>
            <person name="Toyoda A."/>
            <person name="Suzuki Y."/>
            <person name="Hashimoto A."/>
            <person name="Yamaguchi K."/>
            <person name="Sugano A."/>
            <person name="Kohara Y."/>
            <person name="Fujiyama A."/>
            <person name="Anterola A."/>
            <person name="Aoki S."/>
            <person name="Ashton N."/>
            <person name="Barbazuk W.B."/>
            <person name="Barker E."/>
            <person name="Bennetzen J."/>
            <person name="Bezanilla M."/>
            <person name="Blankenship R."/>
            <person name="Cho S.H."/>
            <person name="Dutcher S."/>
            <person name="Estelle M."/>
            <person name="Fawcett J.A."/>
            <person name="Gundlach H."/>
            <person name="Hanada K."/>
            <person name="Heyl A."/>
            <person name="Hicks K.A."/>
            <person name="Hugh J."/>
            <person name="Lohr M."/>
            <person name="Mayer K."/>
            <person name="Melkozernov A."/>
            <person name="Murata T."/>
            <person name="Nelson D."/>
            <person name="Pils B."/>
            <person name="Prigge M."/>
            <person name="Reiss B."/>
            <person name="Renner T."/>
            <person name="Rombauts S."/>
            <person name="Rushton P."/>
            <person name="Sanderfoot A."/>
            <person name="Schween G."/>
            <person name="Shiu S.-H."/>
            <person name="Stueber K."/>
            <person name="Theodoulou F.L."/>
            <person name="Tu H."/>
            <person name="Van de Peer Y."/>
            <person name="Verrier P.J."/>
            <person name="Waters E."/>
            <person name="Wood A."/>
            <person name="Yang L."/>
            <person name="Cove D."/>
            <person name="Cuming A."/>
            <person name="Hasebe M."/>
            <person name="Lucas S."/>
            <person name="Mishler D.B."/>
            <person name="Reski R."/>
            <person name="Grigoriev I."/>
            <person name="Quatrano R.S."/>
            <person name="Boore J.L."/>
        </authorList>
    </citation>
    <scope>NUCLEOTIDE SEQUENCE [LARGE SCALE GENOMIC DNA]</scope>
    <source>
        <strain evidence="5 6">cv. Gransden 2004</strain>
    </source>
</reference>
<dbReference type="GeneID" id="112291644"/>